<reference evidence="1" key="1">
    <citation type="submission" date="2022-09" db="EMBL/GenBank/DDBJ databases">
        <title>Actin cytoskeleton and complex cell architecture in an #Asgard archaeon.</title>
        <authorList>
            <person name="Ponce Toledo R.I."/>
            <person name="Schleper C."/>
            <person name="Rodrigues Oliveira T."/>
            <person name="Wollweber F."/>
            <person name="Xu J."/>
            <person name="Rittmann S."/>
            <person name="Klingl A."/>
            <person name="Pilhofer M."/>
        </authorList>
    </citation>
    <scope>NUCLEOTIDE SEQUENCE</scope>
    <source>
        <strain evidence="1">B-35</strain>
    </source>
</reference>
<evidence type="ECO:0000313" key="2">
    <source>
        <dbReference type="Proteomes" id="UP001208689"/>
    </source>
</evidence>
<accession>A0ABY6HZU2</accession>
<evidence type="ECO:0000313" key="1">
    <source>
        <dbReference type="EMBL" id="UYP47969.1"/>
    </source>
</evidence>
<proteinExistence type="predicted"/>
<sequence length="295" mass="34731">MLILTYFNPIIGPDILYSVPKNITDIVSEDDINQIKRLMDAATPGFFTHAFSAELNTANYFFMIPSAWARGKQEMVMITKIIEEESPNFNSYEHEFKEFVKIIKEKRKEIYKALYINNPPLNYEEEIKGEFEYLTKEFEILAKFFAIGQAQTHGILVPFQDLRKKQSLHLPIKIVRDLESFIETRKNYFVVFQKRKENFKVDIIPYDQERVVKIAVIFNGQLSPDTLKEISIVFQELQLPFVYTSGICQQGGKCIYEVYLNPLNFDNFDETKERLRQIRDVDEIKLIEIDLLHEN</sequence>
<protein>
    <submittedName>
        <fullName evidence="1">Uncharacterized protein</fullName>
    </submittedName>
</protein>
<name>A0ABY6HZU2_9ARCH</name>
<keyword evidence="2" id="KW-1185">Reference proteome</keyword>
<gene>
    <name evidence="1" type="ORF">NEF87_004254</name>
</gene>
<dbReference type="EMBL" id="CP104013">
    <property type="protein sequence ID" value="UYP47969.1"/>
    <property type="molecule type" value="Genomic_DNA"/>
</dbReference>
<organism evidence="1 2">
    <name type="scientific">Candidatus Lokiarchaeum ossiferum</name>
    <dbReference type="NCBI Taxonomy" id="2951803"/>
    <lineage>
        <taxon>Archaea</taxon>
        <taxon>Promethearchaeati</taxon>
        <taxon>Promethearchaeota</taxon>
        <taxon>Promethearchaeia</taxon>
        <taxon>Promethearchaeales</taxon>
        <taxon>Promethearchaeaceae</taxon>
        <taxon>Candidatus Lokiarchaeum</taxon>
    </lineage>
</organism>
<dbReference type="Proteomes" id="UP001208689">
    <property type="component" value="Chromosome"/>
</dbReference>